<evidence type="ECO:0000256" key="2">
    <source>
        <dbReference type="SAM" id="MobiDB-lite"/>
    </source>
</evidence>
<feature type="region of interest" description="Disordered" evidence="2">
    <location>
        <begin position="60"/>
        <end position="118"/>
    </location>
</feature>
<evidence type="ECO:0000313" key="4">
    <source>
        <dbReference type="Proteomes" id="UP000297951"/>
    </source>
</evidence>
<comment type="caution">
    <text evidence="3">The sequence shown here is derived from an EMBL/GenBank/DDBJ whole genome shotgun (WGS) entry which is preliminary data.</text>
</comment>
<keyword evidence="1" id="KW-0175">Coiled coil</keyword>
<proteinExistence type="predicted"/>
<organism evidence="3 4">
    <name type="scientific">Rothia nasimurium</name>
    <dbReference type="NCBI Taxonomy" id="85336"/>
    <lineage>
        <taxon>Bacteria</taxon>
        <taxon>Bacillati</taxon>
        <taxon>Actinomycetota</taxon>
        <taxon>Actinomycetes</taxon>
        <taxon>Micrococcales</taxon>
        <taxon>Micrococcaceae</taxon>
        <taxon>Rothia</taxon>
    </lineage>
</organism>
<name>A0A4Y9F2Q4_9MICC</name>
<reference evidence="3 4" key="1">
    <citation type="submission" date="2019-03" db="EMBL/GenBank/DDBJ databases">
        <title>Diversity of the mouse oral microbiome.</title>
        <authorList>
            <person name="Joseph S."/>
            <person name="Aduse-Opoku J."/>
            <person name="Curtis M."/>
            <person name="Wade W."/>
            <person name="Hashim A."/>
        </authorList>
    </citation>
    <scope>NUCLEOTIDE SEQUENCE [LARGE SCALE GENOMIC DNA]</scope>
    <source>
        <strain evidence="4">irhom_31</strain>
    </source>
</reference>
<evidence type="ECO:0000313" key="3">
    <source>
        <dbReference type="EMBL" id="TFU21944.1"/>
    </source>
</evidence>
<protein>
    <submittedName>
        <fullName evidence="3">Uncharacterized protein</fullName>
    </submittedName>
</protein>
<dbReference type="AlphaFoldDB" id="A0A4Y9F2Q4"/>
<gene>
    <name evidence="3" type="ORF">E4U03_07490</name>
</gene>
<dbReference type="EMBL" id="SPQC01000024">
    <property type="protein sequence ID" value="TFU21944.1"/>
    <property type="molecule type" value="Genomic_DNA"/>
</dbReference>
<feature type="coiled-coil region" evidence="1">
    <location>
        <begin position="142"/>
        <end position="198"/>
    </location>
</feature>
<evidence type="ECO:0000256" key="1">
    <source>
        <dbReference type="SAM" id="Coils"/>
    </source>
</evidence>
<dbReference type="Proteomes" id="UP000297951">
    <property type="component" value="Unassembled WGS sequence"/>
</dbReference>
<sequence>METKSKTPEPQVRLCRTCSLPVPEHKKKTALYCSVRCKDRARKRKARGNPTSDVHFHLHKSGSEQEQVEVHPAKSGTSASLGRTQKAEAEPRATSTFEQKVEVETGHGKSGTSTFTSPASYTRLTDQITRLETHTRKLAQNNRRLTKKNKALHHQLDNARSALATAQDQARKTKVQAIDNVRELLDEQAEKITDLENLLFYHQPRSELFDEAKEDVEWADQHLAKSLISFKKDVTRLQQSKVLLEQALGASSALIFDYVYFAKWYFKAVGDRGLSSSDSERLVRLKNFLASGGAQEVERLRLQRQKEAWHAAKNKHIPRRPNKK</sequence>
<dbReference type="RefSeq" id="WP_135012934.1">
    <property type="nucleotide sequence ID" value="NZ_JADGLK010000024.1"/>
</dbReference>
<accession>A0A4Y9F2Q4</accession>